<keyword evidence="4" id="KW-0472">Membrane</keyword>
<keyword evidence="3" id="KW-0812">Transmembrane</keyword>
<evidence type="ECO:0000256" key="1">
    <source>
        <dbReference type="ARBA" id="ARBA00004442"/>
    </source>
</evidence>
<dbReference type="Proteomes" id="UP000016646">
    <property type="component" value="Unassembled WGS sequence"/>
</dbReference>
<comment type="subcellular location">
    <subcellularLocation>
        <location evidence="1">Cell outer membrane</location>
    </subcellularLocation>
</comment>
<dbReference type="AlphaFoldDB" id="U2KRV2"/>
<dbReference type="InterPro" id="IPR051906">
    <property type="entry name" value="TolC-like"/>
</dbReference>
<evidence type="ECO:0000256" key="6">
    <source>
        <dbReference type="SAM" id="SignalP"/>
    </source>
</evidence>
<evidence type="ECO:0000313" key="10">
    <source>
        <dbReference type="Proteomes" id="UP000016646"/>
    </source>
</evidence>
<dbReference type="GO" id="GO:0009279">
    <property type="term" value="C:cell outer membrane"/>
    <property type="evidence" value="ECO:0007669"/>
    <property type="project" value="UniProtKB-SubCell"/>
</dbReference>
<dbReference type="Gene3D" id="1.20.1600.10">
    <property type="entry name" value="Outer membrane efflux proteins (OEP)"/>
    <property type="match status" value="1"/>
</dbReference>
<keyword evidence="2" id="KW-1134">Transmembrane beta strand</keyword>
<organism evidence="7 9">
    <name type="scientific">Treponema socranskii subsp. socranskii VPI DR56BR1116 = ATCC 35536</name>
    <dbReference type="NCBI Taxonomy" id="1125725"/>
    <lineage>
        <taxon>Bacteria</taxon>
        <taxon>Pseudomonadati</taxon>
        <taxon>Spirochaetota</taxon>
        <taxon>Spirochaetia</taxon>
        <taxon>Spirochaetales</taxon>
        <taxon>Treponemataceae</taxon>
        <taxon>Treponema</taxon>
    </lineage>
</organism>
<reference evidence="9 10" key="1">
    <citation type="submission" date="2013-08" db="EMBL/GenBank/DDBJ databases">
        <authorList>
            <person name="Durkin A.S."/>
            <person name="Haft D.R."/>
            <person name="McCorrison J."/>
            <person name="Torralba M."/>
            <person name="Gillis M."/>
            <person name="Haft D.H."/>
            <person name="Methe B."/>
            <person name="Sutton G."/>
            <person name="Nelson K.E."/>
        </authorList>
    </citation>
    <scope>NUCLEOTIDE SEQUENCE [LARGE SCALE GENOMIC DNA]</scope>
    <source>
        <strain evidence="8 10">ATCC 35536</strain>
        <strain evidence="7 9">VPI DR56BR1116</strain>
    </source>
</reference>
<keyword evidence="10" id="KW-1185">Reference proteome</keyword>
<keyword evidence="6" id="KW-0732">Signal</keyword>
<proteinExistence type="predicted"/>
<dbReference type="SUPFAM" id="SSF56954">
    <property type="entry name" value="Outer membrane efflux proteins (OEP)"/>
    <property type="match status" value="1"/>
</dbReference>
<keyword evidence="5" id="KW-0998">Cell outer membrane</keyword>
<evidence type="ECO:0000313" key="7">
    <source>
        <dbReference type="EMBL" id="ERF59484.1"/>
    </source>
</evidence>
<dbReference type="GO" id="GO:0015562">
    <property type="term" value="F:efflux transmembrane transporter activity"/>
    <property type="evidence" value="ECO:0007669"/>
    <property type="project" value="InterPro"/>
</dbReference>
<accession>U2KRV2</accession>
<dbReference type="PANTHER" id="PTHR30026:SF20">
    <property type="entry name" value="OUTER MEMBRANE PROTEIN TOLC"/>
    <property type="match status" value="1"/>
</dbReference>
<evidence type="ECO:0000256" key="4">
    <source>
        <dbReference type="ARBA" id="ARBA00023136"/>
    </source>
</evidence>
<dbReference type="eggNOG" id="COG1538">
    <property type="taxonomic scope" value="Bacteria"/>
</dbReference>
<dbReference type="PATRIC" id="fig|1125725.3.peg.2554"/>
<evidence type="ECO:0000313" key="8">
    <source>
        <dbReference type="EMBL" id="ERK01217.1"/>
    </source>
</evidence>
<evidence type="ECO:0000256" key="3">
    <source>
        <dbReference type="ARBA" id="ARBA00022692"/>
    </source>
</evidence>
<dbReference type="EMBL" id="AUZJ01000069">
    <property type="protein sequence ID" value="ERF59484.1"/>
    <property type="molecule type" value="Genomic_DNA"/>
</dbReference>
<evidence type="ECO:0000256" key="2">
    <source>
        <dbReference type="ARBA" id="ARBA00022452"/>
    </source>
</evidence>
<feature type="chain" id="PRO_5004629557" evidence="6">
    <location>
        <begin position="28"/>
        <end position="459"/>
    </location>
</feature>
<dbReference type="RefSeq" id="WP_021331562.1">
    <property type="nucleotide sequence ID" value="NZ_AUZJ01000069.1"/>
</dbReference>
<evidence type="ECO:0000256" key="5">
    <source>
        <dbReference type="ARBA" id="ARBA00023237"/>
    </source>
</evidence>
<dbReference type="GO" id="GO:0015288">
    <property type="term" value="F:porin activity"/>
    <property type="evidence" value="ECO:0007669"/>
    <property type="project" value="TreeGrafter"/>
</dbReference>
<name>U2KRV2_TRESO</name>
<protein>
    <submittedName>
        <fullName evidence="7">Outer membrane efflux protein</fullName>
    </submittedName>
</protein>
<comment type="caution">
    <text evidence="7">The sequence shown here is derived from an EMBL/GenBank/DDBJ whole genome shotgun (WGS) entry which is preliminary data.</text>
</comment>
<dbReference type="EMBL" id="AVQI01000060">
    <property type="protein sequence ID" value="ERK01217.1"/>
    <property type="molecule type" value="Genomic_DNA"/>
</dbReference>
<dbReference type="PANTHER" id="PTHR30026">
    <property type="entry name" value="OUTER MEMBRANE PROTEIN TOLC"/>
    <property type="match status" value="1"/>
</dbReference>
<gene>
    <name evidence="8" type="ORF">HMPREF0860_0911</name>
    <name evidence="7" type="ORF">HMPREF1325_1419</name>
</gene>
<dbReference type="STRING" id="1125725.HMPREF1325_1419"/>
<evidence type="ECO:0000313" key="9">
    <source>
        <dbReference type="Proteomes" id="UP000016412"/>
    </source>
</evidence>
<feature type="signal peptide" evidence="6">
    <location>
        <begin position="1"/>
        <end position="27"/>
    </location>
</feature>
<dbReference type="GO" id="GO:1990281">
    <property type="term" value="C:efflux pump complex"/>
    <property type="evidence" value="ECO:0007669"/>
    <property type="project" value="TreeGrafter"/>
</dbReference>
<dbReference type="Proteomes" id="UP000016412">
    <property type="component" value="Unassembled WGS sequence"/>
</dbReference>
<sequence>MKSIGKKTVISLLFCLAALAFSETVFRSPEEAAEFAVSNSKEYRLKKLHVEASYKVACFALQEFLPSFNASWSENDAVKIGGADSHSKSLQFSARQVIGDGGKRIVAYKMNKTNAYYAVKTYEQELQAFQSSVINQYCLCLRQQEIIKIKNDLEKNAAVQLEIIKEEYRLGLALENDYLEYLISFRKIQNDKKKAERELRTQMRVLKSIIDMAADEELRLENALTGGTDIPYLEPHIADLQRMTDERNPAIKKSEAALQYAEQRYKYTKLFFLPEVAVEGGVSFSGTAYPLNKPSYSLKLSLNFQNVPFVPTTIGNGYGFNKKQLVGLDNSLSAGIVPDTNYFIKRNVDKIALEREGEQLRLQKNAVHEQLFERAAAYDDGKDSIERISESILLREKRLAVSAEQVEKGEMKRIDYLAELMELAEEKINRIAAETAVRAALRDIEILLCVPFGGLQKCF</sequence>